<accession>A0A0A9ANE7</accession>
<proteinExistence type="predicted"/>
<reference evidence="1" key="2">
    <citation type="journal article" date="2015" name="Data Brief">
        <title>Shoot transcriptome of the giant reed, Arundo donax.</title>
        <authorList>
            <person name="Barrero R.A."/>
            <person name="Guerrero F.D."/>
            <person name="Moolhuijzen P."/>
            <person name="Goolsby J.A."/>
            <person name="Tidwell J."/>
            <person name="Bellgard S.E."/>
            <person name="Bellgard M.I."/>
        </authorList>
    </citation>
    <scope>NUCLEOTIDE SEQUENCE</scope>
    <source>
        <tissue evidence="1">Shoot tissue taken approximately 20 cm above the soil surface</tissue>
    </source>
</reference>
<reference evidence="1" key="1">
    <citation type="submission" date="2014-09" db="EMBL/GenBank/DDBJ databases">
        <authorList>
            <person name="Magalhaes I.L.F."/>
            <person name="Oliveira U."/>
            <person name="Santos F.R."/>
            <person name="Vidigal T.H.D.A."/>
            <person name="Brescovit A.D."/>
            <person name="Santos A.J."/>
        </authorList>
    </citation>
    <scope>NUCLEOTIDE SEQUENCE</scope>
    <source>
        <tissue evidence="1">Shoot tissue taken approximately 20 cm above the soil surface</tissue>
    </source>
</reference>
<dbReference type="AlphaFoldDB" id="A0A0A9ANE7"/>
<name>A0A0A9ANE7_ARUDO</name>
<sequence length="41" mass="4763">MSYHRCPILQKLPPCLDLAGKNLPWTEIFAQPRHLPPPRIN</sequence>
<protein>
    <submittedName>
        <fullName evidence="1">Uncharacterized protein</fullName>
    </submittedName>
</protein>
<evidence type="ECO:0000313" key="1">
    <source>
        <dbReference type="EMBL" id="JAD51413.1"/>
    </source>
</evidence>
<dbReference type="EMBL" id="GBRH01246482">
    <property type="protein sequence ID" value="JAD51413.1"/>
    <property type="molecule type" value="Transcribed_RNA"/>
</dbReference>
<organism evidence="1">
    <name type="scientific">Arundo donax</name>
    <name type="common">Giant reed</name>
    <name type="synonym">Donax arundinaceus</name>
    <dbReference type="NCBI Taxonomy" id="35708"/>
    <lineage>
        <taxon>Eukaryota</taxon>
        <taxon>Viridiplantae</taxon>
        <taxon>Streptophyta</taxon>
        <taxon>Embryophyta</taxon>
        <taxon>Tracheophyta</taxon>
        <taxon>Spermatophyta</taxon>
        <taxon>Magnoliopsida</taxon>
        <taxon>Liliopsida</taxon>
        <taxon>Poales</taxon>
        <taxon>Poaceae</taxon>
        <taxon>PACMAD clade</taxon>
        <taxon>Arundinoideae</taxon>
        <taxon>Arundineae</taxon>
        <taxon>Arundo</taxon>
    </lineage>
</organism>